<name>A0A1E5VEX8_9POAL</name>
<protein>
    <recommendedName>
        <fullName evidence="1">DUF1618 domain-containing protein</fullName>
    </recommendedName>
</protein>
<comment type="caution">
    <text evidence="2">The sequence shown here is derived from an EMBL/GenBank/DDBJ whole genome shotgun (WGS) entry which is preliminary data.</text>
</comment>
<keyword evidence="3" id="KW-1185">Reference proteome</keyword>
<dbReference type="Proteomes" id="UP000095767">
    <property type="component" value="Unassembled WGS sequence"/>
</dbReference>
<reference evidence="2 3" key="1">
    <citation type="submission" date="2016-09" db="EMBL/GenBank/DDBJ databases">
        <title>The draft genome of Dichanthelium oligosanthes: A C3 panicoid grass species.</title>
        <authorList>
            <person name="Studer A.J."/>
            <person name="Schnable J.C."/>
            <person name="Brutnell T.P."/>
        </authorList>
    </citation>
    <scope>NUCLEOTIDE SEQUENCE [LARGE SCALE GENOMIC DNA]</scope>
    <source>
        <strain evidence="3">cv. Kellogg 1175</strain>
        <tissue evidence="2">Leaf</tissue>
    </source>
</reference>
<evidence type="ECO:0000313" key="3">
    <source>
        <dbReference type="Proteomes" id="UP000095767"/>
    </source>
</evidence>
<dbReference type="InterPro" id="IPR011676">
    <property type="entry name" value="DUF1618"/>
</dbReference>
<dbReference type="STRING" id="888268.A0A1E5VEX8"/>
<dbReference type="EMBL" id="LWDX02041864">
    <property type="protein sequence ID" value="OEL23696.1"/>
    <property type="molecule type" value="Genomic_DNA"/>
</dbReference>
<proteinExistence type="predicted"/>
<organism evidence="2 3">
    <name type="scientific">Dichanthelium oligosanthes</name>
    <dbReference type="NCBI Taxonomy" id="888268"/>
    <lineage>
        <taxon>Eukaryota</taxon>
        <taxon>Viridiplantae</taxon>
        <taxon>Streptophyta</taxon>
        <taxon>Embryophyta</taxon>
        <taxon>Tracheophyta</taxon>
        <taxon>Spermatophyta</taxon>
        <taxon>Magnoliopsida</taxon>
        <taxon>Liliopsida</taxon>
        <taxon>Poales</taxon>
        <taxon>Poaceae</taxon>
        <taxon>PACMAD clade</taxon>
        <taxon>Panicoideae</taxon>
        <taxon>Panicodae</taxon>
        <taxon>Paniceae</taxon>
        <taxon>Dichantheliinae</taxon>
        <taxon>Dichanthelium</taxon>
    </lineage>
</organism>
<evidence type="ECO:0000313" key="2">
    <source>
        <dbReference type="EMBL" id="OEL23696.1"/>
    </source>
</evidence>
<dbReference type="PANTHER" id="PTHR33074">
    <property type="entry name" value="EXPRESSED PROTEIN-RELATED"/>
    <property type="match status" value="1"/>
</dbReference>
<dbReference type="PANTHER" id="PTHR33074:SF108">
    <property type="entry name" value="OS02G0492500 PROTEIN"/>
    <property type="match status" value="1"/>
</dbReference>
<gene>
    <name evidence="2" type="ORF">BAE44_0015284</name>
</gene>
<accession>A0A1E5VEX8</accession>
<evidence type="ECO:0000259" key="1">
    <source>
        <dbReference type="Pfam" id="PF07762"/>
    </source>
</evidence>
<dbReference type="OrthoDB" id="672016at2759"/>
<dbReference type="Pfam" id="PF07762">
    <property type="entry name" value="DUF1618"/>
    <property type="match status" value="1"/>
</dbReference>
<sequence length="203" mass="22687">LLPIPPGLTFSDREVVLLRRRDQDAVLLRGIDYQDNDKRFDLHLYNSKTGRWNTRLMHVDSPKSFSYSYPSIVLAIGGWVAATKKMKISDISSGKNNWEEDCSLKFSEIPVDSTKSAQMLPNLKRLTTDTKLTLKRLHAGYPALSLHDTDVVYIMHTPDPDKDKASVVAVDIRNKALKDVADFGSGRPLVTLSPTFKVGSPST</sequence>
<dbReference type="AlphaFoldDB" id="A0A1E5VEX8"/>
<feature type="non-terminal residue" evidence="2">
    <location>
        <position position="1"/>
    </location>
</feature>
<feature type="domain" description="DUF1618" evidence="1">
    <location>
        <begin position="68"/>
        <end position="153"/>
    </location>
</feature>